<keyword evidence="3" id="KW-1185">Reference proteome</keyword>
<gene>
    <name evidence="2" type="ORF">GLOIN_2v1779232</name>
</gene>
<proteinExistence type="predicted"/>
<comment type="caution">
    <text evidence="2">The sequence shown here is derived from an EMBL/GenBank/DDBJ whole genome shotgun (WGS) entry which is preliminary data.</text>
</comment>
<protein>
    <submittedName>
        <fullName evidence="2">Uncharacterized protein</fullName>
    </submittedName>
</protein>
<evidence type="ECO:0000256" key="1">
    <source>
        <dbReference type="SAM" id="MobiDB-lite"/>
    </source>
</evidence>
<dbReference type="EMBL" id="AUPC02000168">
    <property type="protein sequence ID" value="POG67620.1"/>
    <property type="molecule type" value="Genomic_DNA"/>
</dbReference>
<dbReference type="AlphaFoldDB" id="A0A2P4PQH7"/>
<feature type="region of interest" description="Disordered" evidence="1">
    <location>
        <begin position="74"/>
        <end position="94"/>
    </location>
</feature>
<evidence type="ECO:0000313" key="3">
    <source>
        <dbReference type="Proteomes" id="UP000018888"/>
    </source>
</evidence>
<reference evidence="2 3" key="2">
    <citation type="journal article" date="2018" name="New Phytol.">
        <title>High intraspecific genome diversity in the model arbuscular mycorrhizal symbiont Rhizophagus irregularis.</title>
        <authorList>
            <person name="Chen E.C.H."/>
            <person name="Morin E."/>
            <person name="Beaudet D."/>
            <person name="Noel J."/>
            <person name="Yildirir G."/>
            <person name="Ndikumana S."/>
            <person name="Charron P."/>
            <person name="St-Onge C."/>
            <person name="Giorgi J."/>
            <person name="Kruger M."/>
            <person name="Marton T."/>
            <person name="Ropars J."/>
            <person name="Grigoriev I.V."/>
            <person name="Hainaut M."/>
            <person name="Henrissat B."/>
            <person name="Roux C."/>
            <person name="Martin F."/>
            <person name="Corradi N."/>
        </authorList>
    </citation>
    <scope>NUCLEOTIDE SEQUENCE [LARGE SCALE GENOMIC DNA]</scope>
    <source>
        <strain evidence="2 3">DAOM 197198</strain>
    </source>
</reference>
<feature type="compositionally biased region" description="Basic and acidic residues" evidence="1">
    <location>
        <begin position="85"/>
        <end position="94"/>
    </location>
</feature>
<name>A0A2P4PQH7_RHIID</name>
<feature type="compositionally biased region" description="Acidic residues" evidence="1">
    <location>
        <begin position="75"/>
        <end position="84"/>
    </location>
</feature>
<evidence type="ECO:0000313" key="2">
    <source>
        <dbReference type="EMBL" id="POG67620.1"/>
    </source>
</evidence>
<sequence>MNSFSKPIEDHNILFEQFLGDNNSEVELEYDETLLEQLINQNSILLDAENIESNKQSNIFTLKIFMEINEYNSSSDDEIDDDNEQNLKNESESHENKIYIMDETSTSLSLCAIVDIIDGKLQTCSKKSKFNCENDGLHDEDSDKILVVLANWLLLVVKNERNKLAKGVWKSREELNKQKAEIQNLTFLENYYLAFPSYLTEFLEIYMKIF</sequence>
<organism evidence="2 3">
    <name type="scientific">Rhizophagus irregularis (strain DAOM 181602 / DAOM 197198 / MUCL 43194)</name>
    <name type="common">Arbuscular mycorrhizal fungus</name>
    <name type="synonym">Glomus intraradices</name>
    <dbReference type="NCBI Taxonomy" id="747089"/>
    <lineage>
        <taxon>Eukaryota</taxon>
        <taxon>Fungi</taxon>
        <taxon>Fungi incertae sedis</taxon>
        <taxon>Mucoromycota</taxon>
        <taxon>Glomeromycotina</taxon>
        <taxon>Glomeromycetes</taxon>
        <taxon>Glomerales</taxon>
        <taxon>Glomeraceae</taxon>
        <taxon>Rhizophagus</taxon>
    </lineage>
</organism>
<dbReference type="Proteomes" id="UP000018888">
    <property type="component" value="Unassembled WGS sequence"/>
</dbReference>
<accession>A0A2P4PQH7</accession>
<reference evidence="2 3" key="1">
    <citation type="journal article" date="2013" name="Proc. Natl. Acad. Sci. U.S.A.">
        <title>Genome of an arbuscular mycorrhizal fungus provides insight into the oldest plant symbiosis.</title>
        <authorList>
            <person name="Tisserant E."/>
            <person name="Malbreil M."/>
            <person name="Kuo A."/>
            <person name="Kohler A."/>
            <person name="Symeonidi A."/>
            <person name="Balestrini R."/>
            <person name="Charron P."/>
            <person name="Duensing N."/>
            <person name="Frei Dit Frey N."/>
            <person name="Gianinazzi-Pearson V."/>
            <person name="Gilbert L.B."/>
            <person name="Handa Y."/>
            <person name="Herr J.R."/>
            <person name="Hijri M."/>
            <person name="Koul R."/>
            <person name="Kawaguchi M."/>
            <person name="Krajinski F."/>
            <person name="Lammers P.J."/>
            <person name="Masclaux F.G."/>
            <person name="Murat C."/>
            <person name="Morin E."/>
            <person name="Ndikumana S."/>
            <person name="Pagni M."/>
            <person name="Petitpierre D."/>
            <person name="Requena N."/>
            <person name="Rosikiewicz P."/>
            <person name="Riley R."/>
            <person name="Saito K."/>
            <person name="San Clemente H."/>
            <person name="Shapiro H."/>
            <person name="van Tuinen D."/>
            <person name="Becard G."/>
            <person name="Bonfante P."/>
            <person name="Paszkowski U."/>
            <person name="Shachar-Hill Y.Y."/>
            <person name="Tuskan G.A."/>
            <person name="Young P.W."/>
            <person name="Sanders I.R."/>
            <person name="Henrissat B."/>
            <person name="Rensing S.A."/>
            <person name="Grigoriev I.V."/>
            <person name="Corradi N."/>
            <person name="Roux C."/>
            <person name="Martin F."/>
        </authorList>
    </citation>
    <scope>NUCLEOTIDE SEQUENCE [LARGE SCALE GENOMIC DNA]</scope>
    <source>
        <strain evidence="2 3">DAOM 197198</strain>
    </source>
</reference>